<name>A0A914W709_9BILA</name>
<dbReference type="AlphaFoldDB" id="A0A914W709"/>
<accession>A0A914W709</accession>
<feature type="region of interest" description="Disordered" evidence="2">
    <location>
        <begin position="295"/>
        <end position="316"/>
    </location>
</feature>
<dbReference type="Proteomes" id="UP000887566">
    <property type="component" value="Unplaced"/>
</dbReference>
<keyword evidence="3" id="KW-0732">Signal</keyword>
<evidence type="ECO:0000256" key="3">
    <source>
        <dbReference type="SAM" id="SignalP"/>
    </source>
</evidence>
<keyword evidence="4" id="KW-1185">Reference proteome</keyword>
<feature type="chain" id="PRO_5037272621" evidence="3">
    <location>
        <begin position="18"/>
        <end position="316"/>
    </location>
</feature>
<dbReference type="WBParaSite" id="PSAMB.scaffold3303size18846.g20982.t1">
    <property type="protein sequence ID" value="PSAMB.scaffold3303size18846.g20982.t1"/>
    <property type="gene ID" value="PSAMB.scaffold3303size18846.g20982"/>
</dbReference>
<dbReference type="Gene3D" id="2.60.40.3330">
    <property type="match status" value="2"/>
</dbReference>
<feature type="compositionally biased region" description="Basic residues" evidence="2">
    <location>
        <begin position="296"/>
        <end position="316"/>
    </location>
</feature>
<sequence>MKVTGIILLLCVASTFAIRKQSVAVKGVLFCGDTPASGVSVKLWDDDDGPDPDDVMAQGRTDAQGQFTLSGDASELTNIDPVLKIYHDCDDGVKPGSRKIKFKIPSSYITSGVTAKKTFDIGKINLEIEFEGEERELLARRFRRVPQKGKAKNKGRKQPNNQNSLFCIVCASRVRQQAVEVRGKLMCGDIAAHGVRVKLWDEDGGPDPDDQLDQGYTDIDGYFFLKGDTSEITNIDPVLKIYHDCDDGIKPGSRKIKFKIPKSYTSAGQTAEKTFDIGKINLEIEFAGEERELLTSRRRRVAHNSKNKPKGKGKGM</sequence>
<organism evidence="4 5">
    <name type="scientific">Plectus sambesii</name>
    <dbReference type="NCBI Taxonomy" id="2011161"/>
    <lineage>
        <taxon>Eukaryota</taxon>
        <taxon>Metazoa</taxon>
        <taxon>Ecdysozoa</taxon>
        <taxon>Nematoda</taxon>
        <taxon>Chromadorea</taxon>
        <taxon>Plectida</taxon>
        <taxon>Plectina</taxon>
        <taxon>Plectoidea</taxon>
        <taxon>Plectidae</taxon>
        <taxon>Plectus</taxon>
    </lineage>
</organism>
<feature type="signal peptide" evidence="3">
    <location>
        <begin position="1"/>
        <end position="17"/>
    </location>
</feature>
<proteinExistence type="inferred from homology"/>
<dbReference type="InterPro" id="IPR038479">
    <property type="entry name" value="Transthyretin-like_sf"/>
</dbReference>
<protein>
    <submittedName>
        <fullName evidence="5">Uncharacterized protein</fullName>
    </submittedName>
</protein>
<dbReference type="PANTHER" id="PTHR21700">
    <property type="entry name" value="TRANSTHYRETIN-LIKE FAMILY PROTEIN-RELATED"/>
    <property type="match status" value="1"/>
</dbReference>
<evidence type="ECO:0000313" key="4">
    <source>
        <dbReference type="Proteomes" id="UP000887566"/>
    </source>
</evidence>
<dbReference type="GO" id="GO:0009986">
    <property type="term" value="C:cell surface"/>
    <property type="evidence" value="ECO:0007669"/>
    <property type="project" value="InterPro"/>
</dbReference>
<dbReference type="Pfam" id="PF01060">
    <property type="entry name" value="TTR-52"/>
    <property type="match status" value="2"/>
</dbReference>
<evidence type="ECO:0000313" key="5">
    <source>
        <dbReference type="WBParaSite" id="PSAMB.scaffold3303size18846.g20982.t1"/>
    </source>
</evidence>
<reference evidence="5" key="1">
    <citation type="submission" date="2022-11" db="UniProtKB">
        <authorList>
            <consortium name="WormBaseParasite"/>
        </authorList>
    </citation>
    <scope>IDENTIFICATION</scope>
</reference>
<evidence type="ECO:0000256" key="1">
    <source>
        <dbReference type="ARBA" id="ARBA00010112"/>
    </source>
</evidence>
<comment type="similarity">
    <text evidence="1">Belongs to the nematode transthyretin-like family.</text>
</comment>
<dbReference type="PANTHER" id="PTHR21700:SF118">
    <property type="entry name" value="TRANSTHYRETIN-LIKE FAMILY PROTEIN"/>
    <property type="match status" value="1"/>
</dbReference>
<dbReference type="InterPro" id="IPR001534">
    <property type="entry name" value="Transthyretin-like"/>
</dbReference>
<evidence type="ECO:0000256" key="2">
    <source>
        <dbReference type="SAM" id="MobiDB-lite"/>
    </source>
</evidence>